<dbReference type="GO" id="GO:0015689">
    <property type="term" value="P:molybdate ion transport"/>
    <property type="evidence" value="ECO:0007669"/>
    <property type="project" value="InterPro"/>
</dbReference>
<gene>
    <name evidence="4" type="ORF">BED41_04495</name>
</gene>
<dbReference type="OrthoDB" id="122515at2"/>
<evidence type="ECO:0000313" key="4">
    <source>
        <dbReference type="EMBL" id="ANZ44412.1"/>
    </source>
</evidence>
<dbReference type="InterPro" id="IPR051815">
    <property type="entry name" value="Molybdate_resp_trans_reg"/>
</dbReference>
<name>A0A1B2I389_9BACT</name>
<dbReference type="InterPro" id="IPR004606">
    <property type="entry name" value="Mop_domain"/>
</dbReference>
<dbReference type="PROSITE" id="PS51866">
    <property type="entry name" value="MOP"/>
    <property type="match status" value="2"/>
</dbReference>
<dbReference type="Pfam" id="PF03459">
    <property type="entry name" value="TOBE"/>
    <property type="match status" value="2"/>
</dbReference>
<dbReference type="Proteomes" id="UP000093044">
    <property type="component" value="Chromosome"/>
</dbReference>
<dbReference type="STRING" id="1197717.BED41_04495"/>
<dbReference type="EMBL" id="CP016757">
    <property type="protein sequence ID" value="ANZ44412.1"/>
    <property type="molecule type" value="Genomic_DNA"/>
</dbReference>
<dbReference type="Gene3D" id="2.40.50.100">
    <property type="match status" value="2"/>
</dbReference>
<proteinExistence type="predicted"/>
<evidence type="ECO:0000259" key="3">
    <source>
        <dbReference type="PROSITE" id="PS51866"/>
    </source>
</evidence>
<evidence type="ECO:0000256" key="2">
    <source>
        <dbReference type="PROSITE-ProRule" id="PRU01213"/>
    </source>
</evidence>
<dbReference type="AlphaFoldDB" id="A0A1B2I389"/>
<accession>A0A1B2I389</accession>
<dbReference type="NCBIfam" id="TIGR00638">
    <property type="entry name" value="Mop"/>
    <property type="match status" value="2"/>
</dbReference>
<dbReference type="KEGG" id="cpor:BED41_04495"/>
<dbReference type="PANTHER" id="PTHR30432:SF1">
    <property type="entry name" value="DNA-BINDING TRANSCRIPTIONAL DUAL REGULATOR MODE"/>
    <property type="match status" value="1"/>
</dbReference>
<dbReference type="RefSeq" id="WP_066743512.1">
    <property type="nucleotide sequence ID" value="NZ_CP016757.1"/>
</dbReference>
<reference evidence="4" key="1">
    <citation type="submission" date="2016-08" db="EMBL/GenBank/DDBJ databases">
        <title>Complete genome of Cloacibacillus porcorum.</title>
        <authorList>
            <person name="Looft T."/>
            <person name="Bayles D.O."/>
            <person name="Alt D.P."/>
        </authorList>
    </citation>
    <scope>NUCLEOTIDE SEQUENCE [LARGE SCALE GENOMIC DNA]</scope>
    <source>
        <strain evidence="4">CL-84</strain>
    </source>
</reference>
<evidence type="ECO:0000256" key="1">
    <source>
        <dbReference type="ARBA" id="ARBA00022505"/>
    </source>
</evidence>
<protein>
    <submittedName>
        <fullName evidence="4">Transporter</fullName>
    </submittedName>
</protein>
<evidence type="ECO:0000313" key="5">
    <source>
        <dbReference type="Proteomes" id="UP000093044"/>
    </source>
</evidence>
<dbReference type="SUPFAM" id="SSF50331">
    <property type="entry name" value="MOP-like"/>
    <property type="match status" value="2"/>
</dbReference>
<organism evidence="4 5">
    <name type="scientific">Cloacibacillus porcorum</name>
    <dbReference type="NCBI Taxonomy" id="1197717"/>
    <lineage>
        <taxon>Bacteria</taxon>
        <taxon>Thermotogati</taxon>
        <taxon>Synergistota</taxon>
        <taxon>Synergistia</taxon>
        <taxon>Synergistales</taxon>
        <taxon>Synergistaceae</taxon>
        <taxon>Cloacibacillus</taxon>
    </lineage>
</organism>
<keyword evidence="5" id="KW-1185">Reference proteome</keyword>
<dbReference type="InterPro" id="IPR005116">
    <property type="entry name" value="Transp-assoc_OB_typ1"/>
</dbReference>
<feature type="domain" description="Mop" evidence="3">
    <location>
        <begin position="74"/>
        <end position="140"/>
    </location>
</feature>
<sequence>MNLSARNQLKATVATVKKGAVNDEVSLRLADGTMLTSIITETSCENLGLKEGAEAYAVIKASNVMIGEGEGGLKLSARNQLKGKITSVTEGAVNCEILVTLAGGEKIASIITKASTGRLGLKEGKEVCAIIKASDIMVGVKA</sequence>
<dbReference type="GeneID" id="83057113"/>
<dbReference type="PANTHER" id="PTHR30432">
    <property type="entry name" value="TRANSCRIPTIONAL REGULATOR MODE"/>
    <property type="match status" value="1"/>
</dbReference>
<dbReference type="InterPro" id="IPR008995">
    <property type="entry name" value="Mo/tungstate-bd_C_term_dom"/>
</dbReference>
<feature type="domain" description="Mop" evidence="3">
    <location>
        <begin position="2"/>
        <end position="68"/>
    </location>
</feature>
<keyword evidence="1 2" id="KW-0500">Molybdenum</keyword>